<name>A0A383CN78_9ZZZZ</name>
<gene>
    <name evidence="1" type="ORF">METZ01_LOCUS486418</name>
</gene>
<reference evidence="1" key="1">
    <citation type="submission" date="2018-05" db="EMBL/GenBank/DDBJ databases">
        <authorList>
            <person name="Lanie J.A."/>
            <person name="Ng W.-L."/>
            <person name="Kazmierczak K.M."/>
            <person name="Andrzejewski T.M."/>
            <person name="Davidsen T.M."/>
            <person name="Wayne K.J."/>
            <person name="Tettelin H."/>
            <person name="Glass J.I."/>
            <person name="Rusch D."/>
            <person name="Podicherti R."/>
            <person name="Tsui H.-C.T."/>
            <person name="Winkler M.E."/>
        </authorList>
    </citation>
    <scope>NUCLEOTIDE SEQUENCE</scope>
</reference>
<dbReference type="InterPro" id="IPR013783">
    <property type="entry name" value="Ig-like_fold"/>
</dbReference>
<proteinExistence type="predicted"/>
<dbReference type="AlphaFoldDB" id="A0A383CN78"/>
<organism evidence="1">
    <name type="scientific">marine metagenome</name>
    <dbReference type="NCBI Taxonomy" id="408172"/>
    <lineage>
        <taxon>unclassified sequences</taxon>
        <taxon>metagenomes</taxon>
        <taxon>ecological metagenomes</taxon>
    </lineage>
</organism>
<accession>A0A383CN78</accession>
<evidence type="ECO:0000313" key="1">
    <source>
        <dbReference type="EMBL" id="SVE33564.1"/>
    </source>
</evidence>
<feature type="non-terminal residue" evidence="1">
    <location>
        <position position="1"/>
    </location>
</feature>
<protein>
    <submittedName>
        <fullName evidence="1">Uncharacterized protein</fullName>
    </submittedName>
</protein>
<dbReference type="Gene3D" id="2.60.40.10">
    <property type="entry name" value="Immunoglobulins"/>
    <property type="match status" value="1"/>
</dbReference>
<dbReference type="EMBL" id="UINC01210206">
    <property type="protein sequence ID" value="SVE33564.1"/>
    <property type="molecule type" value="Genomic_DNA"/>
</dbReference>
<sequence>YGHSHAYERSFLIDGHYGFSFEITDEMILDSGDGRNEGSGAYIKPSSHLSPHEGTVYFTAGSSGKVSGGSLDHPVMYISQNKLGSVILDIEGYRADITFIDNIGDSLDYLTLFKGPPVWSEIPDTSFFEGSDLNINLNDYVYDDGDLDSTLSISIEGGNQIISSLDSLSHIVSFSTITDTSGFSETFSVTATDPWGATDVTTFSVSVFFLKN</sequence>